<dbReference type="CDD" id="cd02440">
    <property type="entry name" value="AdoMet_MTases"/>
    <property type="match status" value="1"/>
</dbReference>
<reference evidence="3 4" key="1">
    <citation type="submission" date="2023-01" db="EMBL/GenBank/DDBJ databases">
        <title>Psychrosphaera sp. nov., isolated from marine algae.</title>
        <authorList>
            <person name="Bayburt H."/>
            <person name="Choi B.J."/>
            <person name="Kim J.M."/>
            <person name="Choi D.G."/>
            <person name="Jeon C.O."/>
        </authorList>
    </citation>
    <scope>NUCLEOTIDE SEQUENCE [LARGE SCALE GENOMIC DNA]</scope>
    <source>
        <strain evidence="3 4">G1-22</strain>
    </source>
</reference>
<dbReference type="Pfam" id="PF13649">
    <property type="entry name" value="Methyltransf_25"/>
    <property type="match status" value="1"/>
</dbReference>
<evidence type="ECO:0000259" key="2">
    <source>
        <dbReference type="Pfam" id="PF21302"/>
    </source>
</evidence>
<dbReference type="GO" id="GO:0008168">
    <property type="term" value="F:methyltransferase activity"/>
    <property type="evidence" value="ECO:0007669"/>
    <property type="project" value="UniProtKB-KW"/>
</dbReference>
<gene>
    <name evidence="3" type="ORF">PN838_23590</name>
</gene>
<sequence>MPRTAPNYICPICLTPLQKSENSLTCDNAHNFDFAKEGYVNLLPVQLKKSLNPGDDKNMVLARREFLTSGHYQFLRDKIITLLTQFSPSTIIDLGCGEGYYTNEIETALSAEAVYGVDISKSAVKYAAKRNNKVHYSVATISHLPFGDKTTNAIVNVFAPLVATECRRILAEDGKIIRVTPGPRHLWQLKQFVYETPQLHDEPEPLGDFILIDQITVTETRTVNKRDIEHLLLMTPFGWKIQPDKLQQLKQNEELNIEFEFLIDTYQ</sequence>
<dbReference type="SUPFAM" id="SSF53335">
    <property type="entry name" value="S-adenosyl-L-methionine-dependent methyltransferases"/>
    <property type="match status" value="1"/>
</dbReference>
<dbReference type="Proteomes" id="UP001528411">
    <property type="component" value="Unassembled WGS sequence"/>
</dbReference>
<accession>A0ABT5FJ16</accession>
<dbReference type="Gene3D" id="3.40.50.150">
    <property type="entry name" value="Vaccinia Virus protein VP39"/>
    <property type="match status" value="1"/>
</dbReference>
<dbReference type="InterPro" id="IPR016718">
    <property type="entry name" value="rRNA_m1G-MeTrfase_A_prd"/>
</dbReference>
<evidence type="ECO:0000313" key="3">
    <source>
        <dbReference type="EMBL" id="MDC2891182.1"/>
    </source>
</evidence>
<dbReference type="RefSeq" id="WP_272182209.1">
    <property type="nucleotide sequence ID" value="NZ_JAQOMS010000002.1"/>
</dbReference>
<protein>
    <submittedName>
        <fullName evidence="3">Methyltransferase domain-containing protein</fullName>
    </submittedName>
</protein>
<dbReference type="PIRSF" id="PIRSF018249">
    <property type="entry name" value="MyrA_prd"/>
    <property type="match status" value="1"/>
</dbReference>
<keyword evidence="3" id="KW-0489">Methyltransferase</keyword>
<organism evidence="3 4">
    <name type="scientific">Psychrosphaera algicola</name>
    <dbReference type="NCBI Taxonomy" id="3023714"/>
    <lineage>
        <taxon>Bacteria</taxon>
        <taxon>Pseudomonadati</taxon>
        <taxon>Pseudomonadota</taxon>
        <taxon>Gammaproteobacteria</taxon>
        <taxon>Alteromonadales</taxon>
        <taxon>Pseudoalteromonadaceae</taxon>
        <taxon>Psychrosphaera</taxon>
    </lineage>
</organism>
<evidence type="ECO:0000313" key="4">
    <source>
        <dbReference type="Proteomes" id="UP001528411"/>
    </source>
</evidence>
<dbReference type="InterPro" id="IPR041698">
    <property type="entry name" value="Methyltransf_25"/>
</dbReference>
<dbReference type="InterPro" id="IPR029063">
    <property type="entry name" value="SAM-dependent_MTases_sf"/>
</dbReference>
<dbReference type="InterPro" id="IPR052939">
    <property type="entry name" value="23S_rRNA_MeTrnsfrase_RlmA"/>
</dbReference>
<name>A0ABT5FJ16_9GAMM</name>
<comment type="caution">
    <text evidence="3">The sequence shown here is derived from an EMBL/GenBank/DDBJ whole genome shotgun (WGS) entry which is preliminary data.</text>
</comment>
<dbReference type="PANTHER" id="PTHR43460">
    <property type="entry name" value="METHYLTRANSFERASE"/>
    <property type="match status" value="1"/>
</dbReference>
<dbReference type="PANTHER" id="PTHR43460:SF1">
    <property type="entry name" value="METHYLTRANSFERASE TYPE 11 DOMAIN-CONTAINING PROTEIN"/>
    <property type="match status" value="1"/>
</dbReference>
<proteinExistence type="predicted"/>
<feature type="domain" description="Methyltransferase" evidence="1">
    <location>
        <begin position="91"/>
        <end position="170"/>
    </location>
</feature>
<keyword evidence="4" id="KW-1185">Reference proteome</keyword>
<feature type="domain" description="23S rRNA (guanine(745)-N(1))-methyltransferase N-terminal" evidence="2">
    <location>
        <begin position="8"/>
        <end position="50"/>
    </location>
</feature>
<dbReference type="Pfam" id="PF21302">
    <property type="entry name" value="Zn_ribbon_RlmA"/>
    <property type="match status" value="1"/>
</dbReference>
<dbReference type="GO" id="GO:0032259">
    <property type="term" value="P:methylation"/>
    <property type="evidence" value="ECO:0007669"/>
    <property type="project" value="UniProtKB-KW"/>
</dbReference>
<dbReference type="InterPro" id="IPR048647">
    <property type="entry name" value="RlmA_N"/>
</dbReference>
<evidence type="ECO:0000259" key="1">
    <source>
        <dbReference type="Pfam" id="PF13649"/>
    </source>
</evidence>
<keyword evidence="3" id="KW-0808">Transferase</keyword>
<dbReference type="EMBL" id="JAQOMS010000002">
    <property type="protein sequence ID" value="MDC2891182.1"/>
    <property type="molecule type" value="Genomic_DNA"/>
</dbReference>